<dbReference type="AlphaFoldDB" id="A0AAW1U3W1"/>
<dbReference type="EMBL" id="JARQZJ010000033">
    <property type="protein sequence ID" value="KAK9875332.1"/>
    <property type="molecule type" value="Genomic_DNA"/>
</dbReference>
<evidence type="ECO:0000256" key="9">
    <source>
        <dbReference type="SAM" id="Phobius"/>
    </source>
</evidence>
<dbReference type="Proteomes" id="UP001431783">
    <property type="component" value="Unassembled WGS sequence"/>
</dbReference>
<evidence type="ECO:0000313" key="12">
    <source>
        <dbReference type="EMBL" id="KAK9875332.1"/>
    </source>
</evidence>
<dbReference type="Pfam" id="PF05649">
    <property type="entry name" value="Peptidase_M13_N"/>
    <property type="match status" value="1"/>
</dbReference>
<evidence type="ECO:0000256" key="2">
    <source>
        <dbReference type="ARBA" id="ARBA00004401"/>
    </source>
</evidence>
<keyword evidence="4" id="KW-0645">Protease</keyword>
<keyword evidence="6" id="KW-0378">Hydrolase</keyword>
<proteinExistence type="inferred from homology"/>
<dbReference type="PANTHER" id="PTHR11733:SF167">
    <property type="entry name" value="FI17812P1-RELATED"/>
    <property type="match status" value="1"/>
</dbReference>
<keyword evidence="13" id="KW-1185">Reference proteome</keyword>
<dbReference type="InterPro" id="IPR024079">
    <property type="entry name" value="MetalloPept_cat_dom_sf"/>
</dbReference>
<keyword evidence="7" id="KW-0862">Zinc</keyword>
<comment type="cofactor">
    <cofactor evidence="1">
        <name>Zn(2+)</name>
        <dbReference type="ChEBI" id="CHEBI:29105"/>
    </cofactor>
</comment>
<reference evidence="12 13" key="1">
    <citation type="submission" date="2023-03" db="EMBL/GenBank/DDBJ databases">
        <title>Genome insight into feeding habits of ladybird beetles.</title>
        <authorList>
            <person name="Li H.-S."/>
            <person name="Huang Y.-H."/>
            <person name="Pang H."/>
        </authorList>
    </citation>
    <scope>NUCLEOTIDE SEQUENCE [LARGE SCALE GENOMIC DNA]</scope>
    <source>
        <strain evidence="12">SYSU_2023b</strain>
        <tissue evidence="12">Whole body</tissue>
    </source>
</reference>
<gene>
    <name evidence="12" type="ORF">WA026_007730</name>
</gene>
<evidence type="ECO:0000256" key="1">
    <source>
        <dbReference type="ARBA" id="ARBA00001947"/>
    </source>
</evidence>
<sequence length="725" mass="83654">MLEPGKNRANGCWKRKTGLEKKLIVGGSVLSAIAVLFVVLYISKRSCASNEEECTTRYCVKAASSILDFIDLKENPCDNFYRFVCGSYYKNAVKKSSPSPFVSINKEFENEMKAIIVNPIRKKDTNANVLVKQFYQECMNETKIDSDQNHAFLKAIKDLGGWPLLEGPSWNDSSFDWIDWNVKARNLGLPIREFFSLTRVESSENDTVLQVSGTSLNLEIDLDKDKYNRAMKKIIEALGGTHFQESENEKVIEFLEKLKKYQRYTSMRDDLKGILKELFATKEQDAEVVGDMTDLADECPFVPWTKLLNSFSVNQTSFNESSEVALGKLKSYCKSLSKLINSTEPRTIANYYVWSIIDQSNKFLSRDIRDAYADIKNKNVARYKMCFAEADRRFKYVKETIYVRKKTPKIVKEQLKEMIELMKNVFIEHLKVCDWMDATTKLAAIEKTQLIESVIGGDPELYDVEYFDKILGVDGFKFTSDNMFEMSRQKRIRENQYFFKTLYGPIGENWPSFFKNAVQLNAFFVQALNIMILPAPILSSIFYDHRMPAFMNYGSIGRVIGHEIMHGFEKSGRKVILENDATKDWWTNATADNYDKKVQCVIDEYEKMPFRYRLNGTLTLDENISDFVGIDVAYETYLKYIKKYGAEKKIPGVPLTPEQIFWVQTGTFLCFRKLDDNVVDYEEADEHAIPQFRVQAGARQSKYFAKDFNCPEGSFMNPKTKCTVL</sequence>
<organism evidence="12 13">
    <name type="scientific">Henosepilachna vigintioctopunctata</name>
    <dbReference type="NCBI Taxonomy" id="420089"/>
    <lineage>
        <taxon>Eukaryota</taxon>
        <taxon>Metazoa</taxon>
        <taxon>Ecdysozoa</taxon>
        <taxon>Arthropoda</taxon>
        <taxon>Hexapoda</taxon>
        <taxon>Insecta</taxon>
        <taxon>Pterygota</taxon>
        <taxon>Neoptera</taxon>
        <taxon>Endopterygota</taxon>
        <taxon>Coleoptera</taxon>
        <taxon>Polyphaga</taxon>
        <taxon>Cucujiformia</taxon>
        <taxon>Coccinelloidea</taxon>
        <taxon>Coccinellidae</taxon>
        <taxon>Epilachninae</taxon>
        <taxon>Epilachnini</taxon>
        <taxon>Henosepilachna</taxon>
    </lineage>
</organism>
<evidence type="ECO:0000256" key="8">
    <source>
        <dbReference type="ARBA" id="ARBA00023049"/>
    </source>
</evidence>
<dbReference type="GO" id="GO:0005886">
    <property type="term" value="C:plasma membrane"/>
    <property type="evidence" value="ECO:0007669"/>
    <property type="project" value="UniProtKB-SubCell"/>
</dbReference>
<dbReference type="InterPro" id="IPR018497">
    <property type="entry name" value="Peptidase_M13_C"/>
</dbReference>
<evidence type="ECO:0000256" key="3">
    <source>
        <dbReference type="ARBA" id="ARBA00007357"/>
    </source>
</evidence>
<evidence type="ECO:0000256" key="4">
    <source>
        <dbReference type="ARBA" id="ARBA00022670"/>
    </source>
</evidence>
<evidence type="ECO:0000259" key="11">
    <source>
        <dbReference type="Pfam" id="PF05649"/>
    </source>
</evidence>
<dbReference type="Pfam" id="PF01431">
    <property type="entry name" value="Peptidase_M13"/>
    <property type="match status" value="1"/>
</dbReference>
<evidence type="ECO:0000256" key="6">
    <source>
        <dbReference type="ARBA" id="ARBA00022801"/>
    </source>
</evidence>
<comment type="subcellular location">
    <subcellularLocation>
        <location evidence="2">Cell membrane</location>
        <topology evidence="2">Single-pass type II membrane protein</topology>
    </subcellularLocation>
</comment>
<feature type="domain" description="Peptidase M13 N-terminal" evidence="11">
    <location>
        <begin position="76"/>
        <end position="456"/>
    </location>
</feature>
<dbReference type="Gene3D" id="3.40.390.10">
    <property type="entry name" value="Collagenase (Catalytic Domain)"/>
    <property type="match status" value="1"/>
</dbReference>
<dbReference type="PROSITE" id="PS51885">
    <property type="entry name" value="NEPRILYSIN"/>
    <property type="match status" value="1"/>
</dbReference>
<dbReference type="InterPro" id="IPR008753">
    <property type="entry name" value="Peptidase_M13_N"/>
</dbReference>
<keyword evidence="9" id="KW-0472">Membrane</keyword>
<evidence type="ECO:0000313" key="13">
    <source>
        <dbReference type="Proteomes" id="UP001431783"/>
    </source>
</evidence>
<dbReference type="InterPro" id="IPR000718">
    <property type="entry name" value="Peptidase_M13"/>
</dbReference>
<keyword evidence="5" id="KW-0479">Metal-binding</keyword>
<protein>
    <submittedName>
        <fullName evidence="12">Uncharacterized protein</fullName>
    </submittedName>
</protein>
<keyword evidence="9" id="KW-1133">Transmembrane helix</keyword>
<name>A0AAW1U3W1_9CUCU</name>
<dbReference type="GO" id="GO:0016485">
    <property type="term" value="P:protein processing"/>
    <property type="evidence" value="ECO:0007669"/>
    <property type="project" value="TreeGrafter"/>
</dbReference>
<keyword evidence="9" id="KW-0812">Transmembrane</keyword>
<evidence type="ECO:0000256" key="5">
    <source>
        <dbReference type="ARBA" id="ARBA00022723"/>
    </source>
</evidence>
<comment type="similarity">
    <text evidence="3">Belongs to the peptidase M13 family.</text>
</comment>
<dbReference type="GO" id="GO:0004222">
    <property type="term" value="F:metalloendopeptidase activity"/>
    <property type="evidence" value="ECO:0007669"/>
    <property type="project" value="InterPro"/>
</dbReference>
<evidence type="ECO:0000259" key="10">
    <source>
        <dbReference type="Pfam" id="PF01431"/>
    </source>
</evidence>
<dbReference type="CDD" id="cd08662">
    <property type="entry name" value="M13"/>
    <property type="match status" value="1"/>
</dbReference>
<feature type="transmembrane region" description="Helical" evidence="9">
    <location>
        <begin position="23"/>
        <end position="42"/>
    </location>
</feature>
<dbReference type="PANTHER" id="PTHR11733">
    <property type="entry name" value="ZINC METALLOPROTEASE FAMILY M13 NEPRILYSIN-RELATED"/>
    <property type="match status" value="1"/>
</dbReference>
<feature type="domain" description="Peptidase M13 C-terminal" evidence="10">
    <location>
        <begin position="521"/>
        <end position="724"/>
    </location>
</feature>
<dbReference type="GO" id="GO:0046872">
    <property type="term" value="F:metal ion binding"/>
    <property type="evidence" value="ECO:0007669"/>
    <property type="project" value="UniProtKB-KW"/>
</dbReference>
<dbReference type="Gene3D" id="1.10.1380.10">
    <property type="entry name" value="Neutral endopeptidase , domain2"/>
    <property type="match status" value="1"/>
</dbReference>
<keyword evidence="8" id="KW-0482">Metalloprotease</keyword>
<dbReference type="SUPFAM" id="SSF55486">
    <property type="entry name" value="Metalloproteases ('zincins'), catalytic domain"/>
    <property type="match status" value="1"/>
</dbReference>
<evidence type="ECO:0000256" key="7">
    <source>
        <dbReference type="ARBA" id="ARBA00022833"/>
    </source>
</evidence>
<dbReference type="InterPro" id="IPR042089">
    <property type="entry name" value="Peptidase_M13_dom_2"/>
</dbReference>
<comment type="caution">
    <text evidence="12">The sequence shown here is derived from an EMBL/GenBank/DDBJ whole genome shotgun (WGS) entry which is preliminary data.</text>
</comment>
<accession>A0AAW1U3W1</accession>
<dbReference type="PRINTS" id="PR00786">
    <property type="entry name" value="NEPRILYSIN"/>
</dbReference>